<feature type="transmembrane region" description="Helical" evidence="7">
    <location>
        <begin position="404"/>
        <end position="424"/>
    </location>
</feature>
<evidence type="ECO:0000256" key="1">
    <source>
        <dbReference type="ARBA" id="ARBA00004651"/>
    </source>
</evidence>
<feature type="coiled-coil region" evidence="6">
    <location>
        <begin position="54"/>
        <end position="84"/>
    </location>
</feature>
<dbReference type="InterPro" id="IPR001851">
    <property type="entry name" value="ABC_transp_permease"/>
</dbReference>
<comment type="caution">
    <text evidence="8">The sequence shown here is derived from an EMBL/GenBank/DDBJ whole genome shotgun (WGS) entry which is preliminary data.</text>
</comment>
<evidence type="ECO:0000256" key="2">
    <source>
        <dbReference type="ARBA" id="ARBA00022475"/>
    </source>
</evidence>
<feature type="transmembrane region" description="Helical" evidence="7">
    <location>
        <begin position="352"/>
        <end position="373"/>
    </location>
</feature>
<evidence type="ECO:0000256" key="7">
    <source>
        <dbReference type="SAM" id="Phobius"/>
    </source>
</evidence>
<keyword evidence="2" id="KW-1003">Cell membrane</keyword>
<keyword evidence="3 7" id="KW-0812">Transmembrane</keyword>
<dbReference type="EMBL" id="DVJN01000089">
    <property type="protein sequence ID" value="HIS92222.1"/>
    <property type="molecule type" value="Genomic_DNA"/>
</dbReference>
<keyword evidence="6" id="KW-0175">Coiled coil</keyword>
<protein>
    <recommendedName>
        <fullName evidence="10">ABC transporter permease</fullName>
    </recommendedName>
</protein>
<dbReference type="Proteomes" id="UP000824140">
    <property type="component" value="Unassembled WGS sequence"/>
</dbReference>
<evidence type="ECO:0000256" key="5">
    <source>
        <dbReference type="ARBA" id="ARBA00023136"/>
    </source>
</evidence>
<gene>
    <name evidence="8" type="ORF">IAA84_04310</name>
</gene>
<feature type="transmembrane region" description="Helical" evidence="7">
    <location>
        <begin position="431"/>
        <end position="452"/>
    </location>
</feature>
<evidence type="ECO:0000313" key="8">
    <source>
        <dbReference type="EMBL" id="HIS92222.1"/>
    </source>
</evidence>
<evidence type="ECO:0000313" key="9">
    <source>
        <dbReference type="Proteomes" id="UP000824140"/>
    </source>
</evidence>
<feature type="transmembrane region" description="Helical" evidence="7">
    <location>
        <begin position="284"/>
        <end position="308"/>
    </location>
</feature>
<feature type="transmembrane region" description="Helical" evidence="7">
    <location>
        <begin position="472"/>
        <end position="489"/>
    </location>
</feature>
<comment type="subcellular location">
    <subcellularLocation>
        <location evidence="1">Cell membrane</location>
        <topology evidence="1">Multi-pass membrane protein</topology>
    </subcellularLocation>
</comment>
<dbReference type="AlphaFoldDB" id="A0A9D1FZH4"/>
<keyword evidence="4 7" id="KW-1133">Transmembrane helix</keyword>
<feature type="transmembrane region" description="Helical" evidence="7">
    <location>
        <begin position="515"/>
        <end position="533"/>
    </location>
</feature>
<evidence type="ECO:0000256" key="6">
    <source>
        <dbReference type="SAM" id="Coils"/>
    </source>
</evidence>
<organism evidence="8 9">
    <name type="scientific">Candidatus Alectryocaccomicrobium excrementavium</name>
    <dbReference type="NCBI Taxonomy" id="2840668"/>
    <lineage>
        <taxon>Bacteria</taxon>
        <taxon>Bacillati</taxon>
        <taxon>Bacillota</taxon>
        <taxon>Clostridia</taxon>
        <taxon>Candidatus Alectryocaccomicrobium</taxon>
    </lineage>
</organism>
<sequence length="622" mass="61855">MKRLRGAGAACLILSAILLLGMVAGMALHAGALDGLMAEARTAQEAENALLARWEQAQSAAQQAETAREQAQSAQDTAQDAAARVDANLAALENGEMDDEALVTLNAALQEAQISLASSEKAVDLLASILHSLMGEGGALQNALGSVENATDEMGASLSQVSQAVQAMLLDSLAGPLSGARESLRGAAAAEAEARAAINAAAAALQLPACADFALSISAPAYASAADVAADALHLQEGAQSLAAQTEALAARAGELAEEAKARTEDAGLSPRDAMLLFLAERRFALGGAAAILLILGAIWVVFPAAFLRGWRRSRAVPALCALLLLLVAQMGALGFSAASPGEWWGRWADNALDVLCASAAPGITALGMALVLRAGSVDLAAGATLACAGAVALAVGGGNPLPAAIAGLAVGALAGALMGLAAGKGRAPSWLVPLAAMYILRAVANAIGGGLAHPAPAFAALSGMLLGDRPLLPLACWLLLAVLFAAAMRSRFGRALCSANGPGDLPAEKARVKLTAFVLMGIAAALAAVAQLPYAQDGMGTDSAYVLDALAAAAIGGALSPSDWRGGIPGAMLGALAIGILDNLLGLLGAPLLLAAAAKGAILLVAALVRGAGTQAEERSA</sequence>
<feature type="transmembrane region" description="Helical" evidence="7">
    <location>
        <begin position="380"/>
        <end position="398"/>
    </location>
</feature>
<reference evidence="8" key="2">
    <citation type="journal article" date="2021" name="PeerJ">
        <title>Extensive microbial diversity within the chicken gut microbiome revealed by metagenomics and culture.</title>
        <authorList>
            <person name="Gilroy R."/>
            <person name="Ravi A."/>
            <person name="Getino M."/>
            <person name="Pursley I."/>
            <person name="Horton D.L."/>
            <person name="Alikhan N.F."/>
            <person name="Baker D."/>
            <person name="Gharbi K."/>
            <person name="Hall N."/>
            <person name="Watson M."/>
            <person name="Adriaenssens E.M."/>
            <person name="Foster-Nyarko E."/>
            <person name="Jarju S."/>
            <person name="Secka A."/>
            <person name="Antonio M."/>
            <person name="Oren A."/>
            <person name="Chaudhuri R.R."/>
            <person name="La Ragione R."/>
            <person name="Hildebrand F."/>
            <person name="Pallen M.J."/>
        </authorList>
    </citation>
    <scope>NUCLEOTIDE SEQUENCE</scope>
    <source>
        <strain evidence="8">13766</strain>
    </source>
</reference>
<name>A0A9D1FZH4_9FIRM</name>
<keyword evidence="5 7" id="KW-0472">Membrane</keyword>
<evidence type="ECO:0000256" key="3">
    <source>
        <dbReference type="ARBA" id="ARBA00022692"/>
    </source>
</evidence>
<dbReference type="GO" id="GO:0005886">
    <property type="term" value="C:plasma membrane"/>
    <property type="evidence" value="ECO:0007669"/>
    <property type="project" value="UniProtKB-SubCell"/>
</dbReference>
<dbReference type="Pfam" id="PF02653">
    <property type="entry name" value="BPD_transp_2"/>
    <property type="match status" value="1"/>
</dbReference>
<evidence type="ECO:0008006" key="10">
    <source>
        <dbReference type="Google" id="ProtNLM"/>
    </source>
</evidence>
<dbReference type="GO" id="GO:0022857">
    <property type="term" value="F:transmembrane transporter activity"/>
    <property type="evidence" value="ECO:0007669"/>
    <property type="project" value="InterPro"/>
</dbReference>
<dbReference type="PANTHER" id="PTHR32196">
    <property type="entry name" value="ABC TRANSPORTER PERMEASE PROTEIN YPHD-RELATED-RELATED"/>
    <property type="match status" value="1"/>
</dbReference>
<feature type="transmembrane region" description="Helical" evidence="7">
    <location>
        <begin position="320"/>
        <end position="340"/>
    </location>
</feature>
<accession>A0A9D1FZH4</accession>
<reference evidence="8" key="1">
    <citation type="submission" date="2020-10" db="EMBL/GenBank/DDBJ databases">
        <authorList>
            <person name="Gilroy R."/>
        </authorList>
    </citation>
    <scope>NUCLEOTIDE SEQUENCE</scope>
    <source>
        <strain evidence="8">13766</strain>
    </source>
</reference>
<proteinExistence type="predicted"/>
<evidence type="ECO:0000256" key="4">
    <source>
        <dbReference type="ARBA" id="ARBA00022989"/>
    </source>
</evidence>
<feature type="transmembrane region" description="Helical" evidence="7">
    <location>
        <begin position="593"/>
        <end position="610"/>
    </location>
</feature>